<dbReference type="RefSeq" id="WP_037461223.1">
    <property type="nucleotide sequence ID" value="NZ_AVFL01000051.1"/>
</dbReference>
<feature type="transmembrane region" description="Helical" evidence="1">
    <location>
        <begin position="21"/>
        <end position="39"/>
    </location>
</feature>
<dbReference type="EMBL" id="AVFL01000051">
    <property type="protein sequence ID" value="EWY36152.1"/>
    <property type="molecule type" value="Genomic_DNA"/>
</dbReference>
<keyword evidence="1" id="KW-0812">Transmembrane</keyword>
<gene>
    <name evidence="2" type="ORF">N825_29855</name>
</gene>
<keyword evidence="1" id="KW-0472">Membrane</keyword>
<name>W9GUQ4_9PROT</name>
<dbReference type="InterPro" id="IPR007973">
    <property type="entry name" value="Pilus_assembly_TraE"/>
</dbReference>
<dbReference type="OrthoDB" id="7405099at2"/>
<evidence type="ECO:0000313" key="2">
    <source>
        <dbReference type="EMBL" id="EWY36152.1"/>
    </source>
</evidence>
<sequence length="198" mass="22096">MRTADFKKLWDATAAEARWQRLTIGGLVLAVLVLAIMAATKREVVVVVPAELDARVEIGDTFASPDYLLAWGLFIAQVLGNVGPASAEAVRQAIEPVLDPAIKDDALGVLERQLLQIQDERISLRFELRKGTYEPQTGKVFVQGYSIARGVAGTERREERTFEFVFAVRHHRPFVTGIATYAGRPRTLEELRHAKEDR</sequence>
<organism evidence="2 3">
    <name type="scientific">Skermanella stibiiresistens SB22</name>
    <dbReference type="NCBI Taxonomy" id="1385369"/>
    <lineage>
        <taxon>Bacteria</taxon>
        <taxon>Pseudomonadati</taxon>
        <taxon>Pseudomonadota</taxon>
        <taxon>Alphaproteobacteria</taxon>
        <taxon>Rhodospirillales</taxon>
        <taxon>Azospirillaceae</taxon>
        <taxon>Skermanella</taxon>
    </lineage>
</organism>
<dbReference type="Pfam" id="PF05309">
    <property type="entry name" value="TraE"/>
    <property type="match status" value="1"/>
</dbReference>
<keyword evidence="3" id="KW-1185">Reference proteome</keyword>
<dbReference type="STRING" id="1385369.N825_29855"/>
<accession>W9GUQ4</accession>
<protein>
    <submittedName>
        <fullName evidence="2">TraE</fullName>
    </submittedName>
</protein>
<dbReference type="Proteomes" id="UP000019486">
    <property type="component" value="Unassembled WGS sequence"/>
</dbReference>
<dbReference type="AlphaFoldDB" id="W9GUQ4"/>
<keyword evidence="1" id="KW-1133">Transmembrane helix</keyword>
<proteinExistence type="predicted"/>
<evidence type="ECO:0000313" key="3">
    <source>
        <dbReference type="Proteomes" id="UP000019486"/>
    </source>
</evidence>
<comment type="caution">
    <text evidence="2">The sequence shown here is derived from an EMBL/GenBank/DDBJ whole genome shotgun (WGS) entry which is preliminary data.</text>
</comment>
<reference evidence="2 3" key="1">
    <citation type="submission" date="2013-08" db="EMBL/GenBank/DDBJ databases">
        <title>The genome sequence of Skermanella stibiiresistens.</title>
        <authorList>
            <person name="Zhu W."/>
            <person name="Wang G."/>
        </authorList>
    </citation>
    <scope>NUCLEOTIDE SEQUENCE [LARGE SCALE GENOMIC DNA]</scope>
    <source>
        <strain evidence="2 3">SB22</strain>
    </source>
</reference>
<evidence type="ECO:0000256" key="1">
    <source>
        <dbReference type="SAM" id="Phobius"/>
    </source>
</evidence>